<sequence length="569" mass="60629">RDDGGLKIHSATQSPSGVHKAVAAISGLPMHLIEVEVERLGGGFGGKEEQATPWACLAALAALRLRRPVRLQLDRPDDMRLTGKRHPYSADYRLGLDAQGNFLAYEATLYQNAGCTADLSTAILERSLFHATNAYRLPNVRVTAASCRTNLPSNTAFRGFGAPQAIFVLEAAIRRAARQLGIAPESLQRQNLLRTGDAFPYGMTAADDRATACWDELSSHFDLAGRQQAVAQFNASGGPLRKGLTVVPVCFGISFTATLLNQAEALLHVYADGSVSITTGAVDMGQGVQHRIRRVVALTLGVDEARVHVASTSTRSVANVSPTAASTGADLNGEAARQAALRILAGLRPLAAELLACPPAAVVFAHDAATQADGRRIAWPELIVAAYARRVPLSALAHYATPGLHFDPSANQGRPFAYHVMGAALVEATVDVLRGTGRIDRVAVVHDVGLSLDPTLDRGQIEGAIVQGIGWMTSEEILYDENGRLLTDTLASYKIPDLYDAPAIDIRLRQDAGAAGLLGSKAVGEPPLIYGLGAYFALRAAMAAWRPLPDEVQQTPLTAERIFTQLHDL</sequence>
<gene>
    <name evidence="5" type="ORF">HXL68_04650</name>
</gene>
<organism evidence="5 6">
    <name type="scientific">Dechloromonas agitata</name>
    <dbReference type="NCBI Taxonomy" id="73030"/>
    <lineage>
        <taxon>Bacteria</taxon>
        <taxon>Pseudomonadati</taxon>
        <taxon>Pseudomonadota</taxon>
        <taxon>Betaproteobacteria</taxon>
        <taxon>Rhodocyclales</taxon>
        <taxon>Azonexaceae</taxon>
        <taxon>Dechloromonas</taxon>
    </lineage>
</organism>
<evidence type="ECO:0000259" key="4">
    <source>
        <dbReference type="Pfam" id="PF20256"/>
    </source>
</evidence>
<dbReference type="PANTHER" id="PTHR11908:SF132">
    <property type="entry name" value="ALDEHYDE OXIDASE 1-RELATED"/>
    <property type="match status" value="1"/>
</dbReference>
<dbReference type="InterPro" id="IPR008274">
    <property type="entry name" value="AldOxase/xan_DH_MoCoBD1"/>
</dbReference>
<comment type="caution">
    <text evidence="5">The sequence shown here is derived from an EMBL/GenBank/DDBJ whole genome shotgun (WGS) entry which is preliminary data.</text>
</comment>
<dbReference type="FunFam" id="3.30.365.10:FF:000001">
    <property type="entry name" value="Xanthine dehydrogenase oxidase"/>
    <property type="match status" value="1"/>
</dbReference>
<feature type="domain" description="Aldehyde oxidase/xanthine dehydrogenase first molybdopterin binding" evidence="3">
    <location>
        <begin position="2"/>
        <end position="192"/>
    </location>
</feature>
<dbReference type="Pfam" id="PF02738">
    <property type="entry name" value="MoCoBD_1"/>
    <property type="match status" value="1"/>
</dbReference>
<dbReference type="Proteomes" id="UP000718593">
    <property type="component" value="Unassembled WGS sequence"/>
</dbReference>
<dbReference type="AlphaFoldDB" id="A0A930BR76"/>
<dbReference type="Gene3D" id="3.30.365.10">
    <property type="entry name" value="Aldehyde oxidase/xanthine dehydrogenase, molybdopterin binding domain"/>
    <property type="match status" value="4"/>
</dbReference>
<evidence type="ECO:0000313" key="6">
    <source>
        <dbReference type="Proteomes" id="UP000718593"/>
    </source>
</evidence>
<evidence type="ECO:0000256" key="1">
    <source>
        <dbReference type="ARBA" id="ARBA00022505"/>
    </source>
</evidence>
<dbReference type="GO" id="GO:0016491">
    <property type="term" value="F:oxidoreductase activity"/>
    <property type="evidence" value="ECO:0007669"/>
    <property type="project" value="InterPro"/>
</dbReference>
<evidence type="ECO:0000313" key="5">
    <source>
        <dbReference type="EMBL" id="MBF1164315.1"/>
    </source>
</evidence>
<accession>A0A930BR76</accession>
<comment type="cofactor">
    <cofactor evidence="2">
        <name>Mo-molybdopterin cytosine dinucleotide</name>
        <dbReference type="ChEBI" id="CHEBI:71308"/>
    </cofactor>
</comment>
<dbReference type="InterPro" id="IPR046867">
    <property type="entry name" value="AldOxase/xan_DH_MoCoBD2"/>
</dbReference>
<proteinExistence type="predicted"/>
<dbReference type="GO" id="GO:0005506">
    <property type="term" value="F:iron ion binding"/>
    <property type="evidence" value="ECO:0007669"/>
    <property type="project" value="InterPro"/>
</dbReference>
<dbReference type="SUPFAM" id="SSF56003">
    <property type="entry name" value="Molybdenum cofactor-binding domain"/>
    <property type="match status" value="1"/>
</dbReference>
<protein>
    <submittedName>
        <fullName evidence="5">Molybdopterin-dependent oxidoreductase</fullName>
    </submittedName>
</protein>
<name>A0A930BR76_9RHOO</name>
<evidence type="ECO:0000259" key="3">
    <source>
        <dbReference type="Pfam" id="PF02738"/>
    </source>
</evidence>
<keyword evidence="1" id="KW-0500">Molybdenum</keyword>
<dbReference type="Pfam" id="PF20256">
    <property type="entry name" value="MoCoBD_2"/>
    <property type="match status" value="1"/>
</dbReference>
<feature type="non-terminal residue" evidence="5">
    <location>
        <position position="1"/>
    </location>
</feature>
<dbReference type="PANTHER" id="PTHR11908">
    <property type="entry name" value="XANTHINE DEHYDROGENASE"/>
    <property type="match status" value="1"/>
</dbReference>
<dbReference type="InterPro" id="IPR016208">
    <property type="entry name" value="Ald_Oxase/xanthine_DH-like"/>
</dbReference>
<reference evidence="5" key="1">
    <citation type="submission" date="2020-04" db="EMBL/GenBank/DDBJ databases">
        <title>Deep metagenomics examines the oral microbiome during advanced dental caries in children, revealing novel taxa and co-occurrences with host molecules.</title>
        <authorList>
            <person name="Baker J.L."/>
            <person name="Morton J.T."/>
            <person name="Dinis M."/>
            <person name="Alvarez R."/>
            <person name="Tran N.C."/>
            <person name="Knight R."/>
            <person name="Edlund A."/>
        </authorList>
    </citation>
    <scope>NUCLEOTIDE SEQUENCE</scope>
    <source>
        <strain evidence="5">JCVI_32_bin.24</strain>
    </source>
</reference>
<feature type="domain" description="Aldehyde oxidase/xanthine dehydrogenase second molybdopterin binding" evidence="4">
    <location>
        <begin position="217"/>
        <end position="502"/>
    </location>
</feature>
<dbReference type="EMBL" id="JABZMI010000056">
    <property type="protein sequence ID" value="MBF1164315.1"/>
    <property type="molecule type" value="Genomic_DNA"/>
</dbReference>
<evidence type="ECO:0000256" key="2">
    <source>
        <dbReference type="ARBA" id="ARBA00053029"/>
    </source>
</evidence>
<dbReference type="InterPro" id="IPR037165">
    <property type="entry name" value="AldOxase/xan_DH_Mopterin-bd_sf"/>
</dbReference>